<accession>A0AAV0CAQ5</accession>
<evidence type="ECO:0000313" key="3">
    <source>
        <dbReference type="Proteomes" id="UP001152523"/>
    </source>
</evidence>
<evidence type="ECO:0000256" key="1">
    <source>
        <dbReference type="SAM" id="MobiDB-lite"/>
    </source>
</evidence>
<dbReference type="AlphaFoldDB" id="A0AAV0CAQ5"/>
<dbReference type="Proteomes" id="UP001152523">
    <property type="component" value="Unassembled WGS sequence"/>
</dbReference>
<organism evidence="2 3">
    <name type="scientific">Cuscuta epithymum</name>
    <dbReference type="NCBI Taxonomy" id="186058"/>
    <lineage>
        <taxon>Eukaryota</taxon>
        <taxon>Viridiplantae</taxon>
        <taxon>Streptophyta</taxon>
        <taxon>Embryophyta</taxon>
        <taxon>Tracheophyta</taxon>
        <taxon>Spermatophyta</taxon>
        <taxon>Magnoliopsida</taxon>
        <taxon>eudicotyledons</taxon>
        <taxon>Gunneridae</taxon>
        <taxon>Pentapetalae</taxon>
        <taxon>asterids</taxon>
        <taxon>lamiids</taxon>
        <taxon>Solanales</taxon>
        <taxon>Convolvulaceae</taxon>
        <taxon>Cuscuteae</taxon>
        <taxon>Cuscuta</taxon>
        <taxon>Cuscuta subgen. Cuscuta</taxon>
    </lineage>
</organism>
<sequence>MEANNTTGGEDELDLRWTWQDIFGPSPANTPLPMEGCEVATEGGIHDHEDAMEEGVEHTPAATEGDDGAADGKTVEGDQGRWLYSIVSSWLLSGCVMKLNKQHTDKFLCGCVMWFLYVFRCEFSDHMRTHYEVHRLV</sequence>
<name>A0AAV0CAQ5_9ASTE</name>
<feature type="region of interest" description="Disordered" evidence="1">
    <location>
        <begin position="51"/>
        <end position="74"/>
    </location>
</feature>
<dbReference type="EMBL" id="CAMAPF010000023">
    <property type="protein sequence ID" value="CAH9072910.1"/>
    <property type="molecule type" value="Genomic_DNA"/>
</dbReference>
<evidence type="ECO:0000313" key="2">
    <source>
        <dbReference type="EMBL" id="CAH9072910.1"/>
    </source>
</evidence>
<gene>
    <name evidence="2" type="ORF">CEPIT_LOCUS4449</name>
</gene>
<protein>
    <recommendedName>
        <fullName evidence="4">C2H2-type domain-containing protein</fullName>
    </recommendedName>
</protein>
<evidence type="ECO:0008006" key="4">
    <source>
        <dbReference type="Google" id="ProtNLM"/>
    </source>
</evidence>
<comment type="caution">
    <text evidence="2">The sequence shown here is derived from an EMBL/GenBank/DDBJ whole genome shotgun (WGS) entry which is preliminary data.</text>
</comment>
<reference evidence="2" key="1">
    <citation type="submission" date="2022-07" db="EMBL/GenBank/DDBJ databases">
        <authorList>
            <person name="Macas J."/>
            <person name="Novak P."/>
            <person name="Neumann P."/>
        </authorList>
    </citation>
    <scope>NUCLEOTIDE SEQUENCE</scope>
</reference>
<keyword evidence="3" id="KW-1185">Reference proteome</keyword>
<proteinExistence type="predicted"/>